<dbReference type="Pfam" id="PF26622">
    <property type="entry name" value="DUF8199"/>
    <property type="match status" value="1"/>
</dbReference>
<gene>
    <name evidence="1" type="ORF">C3K47_14960</name>
</gene>
<dbReference type="AlphaFoldDB" id="A0A2S4ZZR3"/>
<comment type="caution">
    <text evidence="1">The sequence shown here is derived from an EMBL/GenBank/DDBJ whole genome shotgun (WGS) entry which is preliminary data.</text>
</comment>
<sequence>MNAGVPVYAHYCGKVLTSTDFHLTKKCSCTKSGEEPMKDCCKDEAKVIKVQDDFLKSQHQLKIPVLSIHFALSYVAVFLHAPIEIEKVSFSADTSPPDLPVERFILHQNFRI</sequence>
<proteinExistence type="predicted"/>
<accession>A0A2S4ZZR3</accession>
<name>A0A2S4ZZR3_9SPHI</name>
<keyword evidence="2" id="KW-1185">Reference proteome</keyword>
<dbReference type="EMBL" id="PQVF01000011">
    <property type="protein sequence ID" value="POY35363.1"/>
    <property type="molecule type" value="Genomic_DNA"/>
</dbReference>
<evidence type="ECO:0000313" key="1">
    <source>
        <dbReference type="EMBL" id="POY35363.1"/>
    </source>
</evidence>
<dbReference type="InterPro" id="IPR058060">
    <property type="entry name" value="HYC_CC_PP"/>
</dbReference>
<dbReference type="NCBIfam" id="NF047658">
    <property type="entry name" value="HYC_CC_PP"/>
    <property type="match status" value="1"/>
</dbReference>
<dbReference type="InterPro" id="IPR058512">
    <property type="entry name" value="DUF8199"/>
</dbReference>
<dbReference type="Proteomes" id="UP000236893">
    <property type="component" value="Unassembled WGS sequence"/>
</dbReference>
<organism evidence="1 2">
    <name type="scientific">Solitalea longa</name>
    <dbReference type="NCBI Taxonomy" id="2079460"/>
    <lineage>
        <taxon>Bacteria</taxon>
        <taxon>Pseudomonadati</taxon>
        <taxon>Bacteroidota</taxon>
        <taxon>Sphingobacteriia</taxon>
        <taxon>Sphingobacteriales</taxon>
        <taxon>Sphingobacteriaceae</taxon>
        <taxon>Solitalea</taxon>
    </lineage>
</organism>
<evidence type="ECO:0000313" key="2">
    <source>
        <dbReference type="Proteomes" id="UP000236893"/>
    </source>
</evidence>
<reference evidence="1 2" key="1">
    <citation type="submission" date="2018-01" db="EMBL/GenBank/DDBJ databases">
        <authorList>
            <person name="Gaut B.S."/>
            <person name="Morton B.R."/>
            <person name="Clegg M.T."/>
            <person name="Duvall M.R."/>
        </authorList>
    </citation>
    <scope>NUCLEOTIDE SEQUENCE [LARGE SCALE GENOMIC DNA]</scope>
    <source>
        <strain evidence="1 2">HR-AV</strain>
    </source>
</reference>
<protein>
    <submittedName>
        <fullName evidence="1">Uncharacterized protein</fullName>
    </submittedName>
</protein>